<organism evidence="1 2">
    <name type="scientific">Allotamlana fucoidanivorans</name>
    <dbReference type="NCBI Taxonomy" id="2583814"/>
    <lineage>
        <taxon>Bacteria</taxon>
        <taxon>Pseudomonadati</taxon>
        <taxon>Bacteroidota</taxon>
        <taxon>Flavobacteriia</taxon>
        <taxon>Flavobacteriales</taxon>
        <taxon>Flavobacteriaceae</taxon>
        <taxon>Allotamlana</taxon>
    </lineage>
</organism>
<dbReference type="OrthoDB" id="799238at2"/>
<gene>
    <name evidence="1" type="ORF">FGF67_00945</name>
</gene>
<dbReference type="RefSeq" id="WP_139694582.1">
    <property type="nucleotide sequence ID" value="NZ_CP074074.1"/>
</dbReference>
<evidence type="ECO:0000313" key="2">
    <source>
        <dbReference type="Proteomes" id="UP000308713"/>
    </source>
</evidence>
<comment type="caution">
    <text evidence="1">The sequence shown here is derived from an EMBL/GenBank/DDBJ whole genome shotgun (WGS) entry which is preliminary data.</text>
</comment>
<sequence length="244" mass="28152">MNKSLKAINYKSELISVKEYDFSEDFVAISCEVDDSGVCRHSGLIISYDGAIFYFHFGGKSVELENLNDQTDDLNSLYIKKLDIISNEEVVVFLGHCEKLQKIGVHPKYGFLFDDSYYDSSDYKSFLVNANYDITTCVGFCVKVIRMFIHNNDEYLKLDDWNISSIYDADQWVKDFMNKYLPIYAKAYGLSIADLFAQNEIKRIAPSELLSSTFFTDLPIRKLSIDGIRPELEEFFLKIKRRAA</sequence>
<protein>
    <submittedName>
        <fullName evidence="1">Uncharacterized protein</fullName>
    </submittedName>
</protein>
<dbReference type="Proteomes" id="UP000308713">
    <property type="component" value="Unassembled WGS sequence"/>
</dbReference>
<dbReference type="AlphaFoldDB" id="A0A5C4SRS8"/>
<proteinExistence type="predicted"/>
<reference evidence="1 2" key="1">
    <citation type="submission" date="2019-05" db="EMBL/GenBank/DDBJ databases">
        <title>Tamlana fucoidanivorans sp. nov., isolated from the surface of algae collected from Fujian province in China.</title>
        <authorList>
            <person name="Li J."/>
        </authorList>
    </citation>
    <scope>NUCLEOTIDE SEQUENCE [LARGE SCALE GENOMIC DNA]</scope>
    <source>
        <strain evidence="1 2">CW2-9</strain>
    </source>
</reference>
<name>A0A5C4SRS8_9FLAO</name>
<keyword evidence="2" id="KW-1185">Reference proteome</keyword>
<accession>A0A5C4SRS8</accession>
<dbReference type="EMBL" id="VDCS01000001">
    <property type="protein sequence ID" value="TNJ47120.1"/>
    <property type="molecule type" value="Genomic_DNA"/>
</dbReference>
<evidence type="ECO:0000313" key="1">
    <source>
        <dbReference type="EMBL" id="TNJ47120.1"/>
    </source>
</evidence>